<organism evidence="2 3">
    <name type="scientific">Gordonia effusa NBRC 100432</name>
    <dbReference type="NCBI Taxonomy" id="1077974"/>
    <lineage>
        <taxon>Bacteria</taxon>
        <taxon>Bacillati</taxon>
        <taxon>Actinomycetota</taxon>
        <taxon>Actinomycetes</taxon>
        <taxon>Mycobacteriales</taxon>
        <taxon>Gordoniaceae</taxon>
        <taxon>Gordonia</taxon>
    </lineage>
</organism>
<reference evidence="2 3" key="1">
    <citation type="submission" date="2011-12" db="EMBL/GenBank/DDBJ databases">
        <title>Whole genome shotgun sequence of Gordonia effusa NBRC 100432.</title>
        <authorList>
            <person name="Yoshida I."/>
            <person name="Takarada H."/>
            <person name="Hosoyama A."/>
            <person name="Tsuchikane K."/>
            <person name="Katsumata H."/>
            <person name="Yamazaki S."/>
            <person name="Fujita N."/>
        </authorList>
    </citation>
    <scope>NUCLEOTIDE SEQUENCE [LARGE SCALE GENOMIC DNA]</scope>
    <source>
        <strain evidence="2 3">NBRC 100432</strain>
    </source>
</reference>
<dbReference type="CDD" id="cd00090">
    <property type="entry name" value="HTH_ARSR"/>
    <property type="match status" value="1"/>
</dbReference>
<protein>
    <submittedName>
        <fullName evidence="2">Putative ArsR family transcriptional regulator</fullName>
    </submittedName>
</protein>
<dbReference type="InterPro" id="IPR036390">
    <property type="entry name" value="WH_DNA-bd_sf"/>
</dbReference>
<comment type="caution">
    <text evidence="2">The sequence shown here is derived from an EMBL/GenBank/DDBJ whole genome shotgun (WGS) entry which is preliminary data.</text>
</comment>
<evidence type="ECO:0000313" key="2">
    <source>
        <dbReference type="EMBL" id="GAB17571.1"/>
    </source>
</evidence>
<proteinExistence type="predicted"/>
<gene>
    <name evidence="2" type="ORF">GOEFS_036_00090</name>
</gene>
<dbReference type="OrthoDB" id="4471357at2"/>
<dbReference type="Proteomes" id="UP000035034">
    <property type="component" value="Unassembled WGS sequence"/>
</dbReference>
<feature type="domain" description="HTH arsR-type" evidence="1">
    <location>
        <begin position="7"/>
        <end position="103"/>
    </location>
</feature>
<dbReference type="EMBL" id="BAEH01000036">
    <property type="protein sequence ID" value="GAB17571.1"/>
    <property type="molecule type" value="Genomic_DNA"/>
</dbReference>
<dbReference type="eggNOG" id="COG0640">
    <property type="taxonomic scope" value="Bacteria"/>
</dbReference>
<evidence type="ECO:0000313" key="3">
    <source>
        <dbReference type="Proteomes" id="UP000035034"/>
    </source>
</evidence>
<keyword evidence="3" id="KW-1185">Reference proteome</keyword>
<dbReference type="GO" id="GO:0003700">
    <property type="term" value="F:DNA-binding transcription factor activity"/>
    <property type="evidence" value="ECO:0007669"/>
    <property type="project" value="InterPro"/>
</dbReference>
<dbReference type="InterPro" id="IPR001845">
    <property type="entry name" value="HTH_ArsR_DNA-bd_dom"/>
</dbReference>
<dbReference type="PRINTS" id="PR00778">
    <property type="entry name" value="HTHARSR"/>
</dbReference>
<accession>H0QXM0</accession>
<dbReference type="Pfam" id="PF12840">
    <property type="entry name" value="HTH_20"/>
    <property type="match status" value="1"/>
</dbReference>
<dbReference type="Gene3D" id="1.10.10.10">
    <property type="entry name" value="Winged helix-like DNA-binding domain superfamily/Winged helix DNA-binding domain"/>
    <property type="match status" value="1"/>
</dbReference>
<dbReference type="InterPro" id="IPR036388">
    <property type="entry name" value="WH-like_DNA-bd_sf"/>
</dbReference>
<dbReference type="SUPFAM" id="SSF46785">
    <property type="entry name" value="Winged helix' DNA-binding domain"/>
    <property type="match status" value="1"/>
</dbReference>
<dbReference type="InterPro" id="IPR011991">
    <property type="entry name" value="ArsR-like_HTH"/>
</dbReference>
<sequence>MPRIVPQPTVDSLDLTTVLAALADPVRLSLMRAIYQGVEPIDCSVVAGAVDLTPATVSHHWRVLREAGLTTTTIVGRTRRIEIRRDDLEVRFPGLLDAILLPTEISARTAAAPTGEVVEISH</sequence>
<dbReference type="SMART" id="SM00418">
    <property type="entry name" value="HTH_ARSR"/>
    <property type="match status" value="1"/>
</dbReference>
<name>H0QXM0_9ACTN</name>
<evidence type="ECO:0000259" key="1">
    <source>
        <dbReference type="PROSITE" id="PS50987"/>
    </source>
</evidence>
<dbReference type="RefSeq" id="WP_007316909.1">
    <property type="nucleotide sequence ID" value="NZ_BAEH01000036.1"/>
</dbReference>
<dbReference type="PROSITE" id="PS50987">
    <property type="entry name" value="HTH_ARSR_2"/>
    <property type="match status" value="1"/>
</dbReference>
<dbReference type="STRING" id="1077974.GOEFS_036_00090"/>
<dbReference type="AlphaFoldDB" id="H0QXM0"/>